<accession>A0ABQ8P3G3</accession>
<feature type="region of interest" description="Disordered" evidence="1">
    <location>
        <begin position="75"/>
        <end position="94"/>
    </location>
</feature>
<dbReference type="Gene3D" id="3.40.50.1820">
    <property type="entry name" value="alpha/beta hydrolase"/>
    <property type="match status" value="1"/>
</dbReference>
<comment type="caution">
    <text evidence="4">The sequence shown here is derived from an EMBL/GenBank/DDBJ whole genome shotgun (WGS) entry which is preliminary data.</text>
</comment>
<dbReference type="PANTHER" id="PTHR11614">
    <property type="entry name" value="PHOSPHOLIPASE-RELATED"/>
    <property type="match status" value="1"/>
</dbReference>
<keyword evidence="5" id="KW-1185">Reference proteome</keyword>
<gene>
    <name evidence="4" type="ORF">OJ252_3018</name>
</gene>
<proteinExistence type="predicted"/>
<evidence type="ECO:0000259" key="2">
    <source>
        <dbReference type="Pfam" id="PF00561"/>
    </source>
</evidence>
<organism evidence="4 5">
    <name type="scientific">Cryptosporidium canis</name>
    <dbReference type="NCBI Taxonomy" id="195482"/>
    <lineage>
        <taxon>Eukaryota</taxon>
        <taxon>Sar</taxon>
        <taxon>Alveolata</taxon>
        <taxon>Apicomplexa</taxon>
        <taxon>Conoidasida</taxon>
        <taxon>Coccidia</taxon>
        <taxon>Eucoccidiorida</taxon>
        <taxon>Eimeriorina</taxon>
        <taxon>Cryptosporidiidae</taxon>
        <taxon>Cryptosporidium</taxon>
    </lineage>
</organism>
<feature type="domain" description="Serine aminopeptidase S33" evidence="3">
    <location>
        <begin position="285"/>
        <end position="399"/>
    </location>
</feature>
<protein>
    <recommendedName>
        <fullName evidence="6">Serine aminopeptidase S33 domain-containing protein</fullName>
    </recommendedName>
</protein>
<dbReference type="InterPro" id="IPR051044">
    <property type="entry name" value="MAG_DAG_Lipase"/>
</dbReference>
<evidence type="ECO:0000313" key="5">
    <source>
        <dbReference type="Proteomes" id="UP001071777"/>
    </source>
</evidence>
<dbReference type="Proteomes" id="UP001071777">
    <property type="component" value="Unassembled WGS sequence"/>
</dbReference>
<evidence type="ECO:0000256" key="1">
    <source>
        <dbReference type="SAM" id="MobiDB-lite"/>
    </source>
</evidence>
<dbReference type="Pfam" id="PF00561">
    <property type="entry name" value="Abhydrolase_1"/>
    <property type="match status" value="1"/>
</dbReference>
<evidence type="ECO:0000313" key="4">
    <source>
        <dbReference type="EMBL" id="KAJ1606851.1"/>
    </source>
</evidence>
<dbReference type="Pfam" id="PF12146">
    <property type="entry name" value="Hydrolase_4"/>
    <property type="match status" value="1"/>
</dbReference>
<evidence type="ECO:0000259" key="3">
    <source>
        <dbReference type="Pfam" id="PF12146"/>
    </source>
</evidence>
<sequence length="502" mass="56822">MDGQFADEHSVSPSDYCKSKEFSSTKFKSETSGLVQCYHHFKVEPGQSRKGTAIFVHGYSSHTLAEYLNIVENHDSRQSQETGPESGHAASSSPFHESKFVTSYGGSYIEYFNKKGYDVISLDLEGHGFSQGLKCNTEDLDNNCYNIIQMLKTELLKSSSNKNGLEKHQVRSFTWNKKGTDDSRSKSDEKSKNDKENEFFLYSSKIHKVNLKDTPGSSRTKACTHCSELECRFKETFGEKVIVCGISMGGAIALRLTELIGQTCETEGAQGFSDKAFIKCLRSRMVCTVLLSPMLSLESVKKKALNRILLPLLSIASYLFPNLQVGTRVHNPVCDHISSFSKHDPLYYSKRVKALMCRSLLSLTDTIRDNLHYYPMEVPLLICHCVHDTMTDFEGSERTIGYFTQILQEARQCEPTESHLISEFVLWPITCENMWHVLTRESGFQDLLVKILDWVSKKEASHERRHRSMKRSAKSPVSLEPFLRSLKSGTTLLSNRDIQVSS</sequence>
<dbReference type="SUPFAM" id="SSF53474">
    <property type="entry name" value="alpha/beta-Hydrolases"/>
    <property type="match status" value="1"/>
</dbReference>
<reference evidence="4" key="1">
    <citation type="submission" date="2022-10" db="EMBL/GenBank/DDBJ databases">
        <title>Adaptive evolution leads to modifications in subtelomeric GC content in a zoonotic Cryptosporidium species.</title>
        <authorList>
            <person name="Li J."/>
            <person name="Feng Y."/>
            <person name="Xiao L."/>
        </authorList>
    </citation>
    <scope>NUCLEOTIDE SEQUENCE</scope>
    <source>
        <strain evidence="4">25894</strain>
    </source>
</reference>
<evidence type="ECO:0008006" key="6">
    <source>
        <dbReference type="Google" id="ProtNLM"/>
    </source>
</evidence>
<name>A0ABQ8P3G3_9CRYT</name>
<feature type="domain" description="AB hydrolase-1" evidence="2">
    <location>
        <begin position="109"/>
        <end position="258"/>
    </location>
</feature>
<dbReference type="InterPro" id="IPR022742">
    <property type="entry name" value="Hydrolase_4"/>
</dbReference>
<dbReference type="InterPro" id="IPR000073">
    <property type="entry name" value="AB_hydrolase_1"/>
</dbReference>
<dbReference type="EMBL" id="JAPCXB010000129">
    <property type="protein sequence ID" value="KAJ1606851.1"/>
    <property type="molecule type" value="Genomic_DNA"/>
</dbReference>
<dbReference type="InterPro" id="IPR029058">
    <property type="entry name" value="AB_hydrolase_fold"/>
</dbReference>
<feature type="compositionally biased region" description="Polar residues" evidence="1">
    <location>
        <begin position="79"/>
        <end position="94"/>
    </location>
</feature>